<dbReference type="PANTHER" id="PTHR43393">
    <property type="entry name" value="CYTOKININ RIBOSIDE 5'-MONOPHOSPHATE PHOSPHORIBOHYDROLASE"/>
    <property type="match status" value="1"/>
</dbReference>
<dbReference type="Pfam" id="PF03641">
    <property type="entry name" value="Lysine_decarbox"/>
    <property type="match status" value="1"/>
</dbReference>
<evidence type="ECO:0000256" key="2">
    <source>
        <dbReference type="ARBA" id="ARBA00011985"/>
    </source>
</evidence>
<dbReference type="PANTHER" id="PTHR43393:SF3">
    <property type="entry name" value="LYSINE DECARBOXYLASE-LIKE PROTEIN"/>
    <property type="match status" value="1"/>
</dbReference>
<dbReference type="InterPro" id="IPR052341">
    <property type="entry name" value="LOG_family_nucleotidases"/>
</dbReference>
<feature type="transmembrane region" description="Helical" evidence="4">
    <location>
        <begin position="197"/>
        <end position="216"/>
    </location>
</feature>
<keyword evidence="4" id="KW-0472">Membrane</keyword>
<dbReference type="SUPFAM" id="SSF102405">
    <property type="entry name" value="MCP/YpsA-like"/>
    <property type="match status" value="1"/>
</dbReference>
<dbReference type="Gene3D" id="3.40.50.450">
    <property type="match status" value="1"/>
</dbReference>
<dbReference type="InterPro" id="IPR031100">
    <property type="entry name" value="LOG_fam"/>
</dbReference>
<comment type="caution">
    <text evidence="5">The sequence shown here is derived from an EMBL/GenBank/DDBJ whole genome shotgun (WGS) entry which is preliminary data.</text>
</comment>
<accession>A0A9D1T141</accession>
<evidence type="ECO:0000256" key="1">
    <source>
        <dbReference type="ARBA" id="ARBA00000274"/>
    </source>
</evidence>
<dbReference type="EC" id="3.2.2.4" evidence="2"/>
<comment type="catalytic activity">
    <reaction evidence="1">
        <text>AMP + H2O = D-ribose 5-phosphate + adenine</text>
        <dbReference type="Rhea" id="RHEA:20129"/>
        <dbReference type="ChEBI" id="CHEBI:15377"/>
        <dbReference type="ChEBI" id="CHEBI:16708"/>
        <dbReference type="ChEBI" id="CHEBI:78346"/>
        <dbReference type="ChEBI" id="CHEBI:456215"/>
        <dbReference type="EC" id="3.2.2.4"/>
    </reaction>
</comment>
<dbReference type="GO" id="GO:0008714">
    <property type="term" value="F:AMP nucleosidase activity"/>
    <property type="evidence" value="ECO:0007669"/>
    <property type="project" value="UniProtKB-EC"/>
</dbReference>
<evidence type="ECO:0000313" key="6">
    <source>
        <dbReference type="Proteomes" id="UP000886812"/>
    </source>
</evidence>
<dbReference type="Proteomes" id="UP000886812">
    <property type="component" value="Unassembled WGS sequence"/>
</dbReference>
<dbReference type="EMBL" id="DVOG01000029">
    <property type="protein sequence ID" value="HIV03732.1"/>
    <property type="molecule type" value="Genomic_DNA"/>
</dbReference>
<reference evidence="5" key="2">
    <citation type="journal article" date="2021" name="PeerJ">
        <title>Extensive microbial diversity within the chicken gut microbiome revealed by metagenomics and culture.</title>
        <authorList>
            <person name="Gilroy R."/>
            <person name="Ravi A."/>
            <person name="Getino M."/>
            <person name="Pursley I."/>
            <person name="Horton D.L."/>
            <person name="Alikhan N.F."/>
            <person name="Baker D."/>
            <person name="Gharbi K."/>
            <person name="Hall N."/>
            <person name="Watson M."/>
            <person name="Adriaenssens E.M."/>
            <person name="Foster-Nyarko E."/>
            <person name="Jarju S."/>
            <person name="Secka A."/>
            <person name="Antonio M."/>
            <person name="Oren A."/>
            <person name="Chaudhuri R.R."/>
            <person name="La Ragione R."/>
            <person name="Hildebrand F."/>
            <person name="Pallen M.J."/>
        </authorList>
    </citation>
    <scope>NUCLEOTIDE SEQUENCE</scope>
    <source>
        <strain evidence="5">10669</strain>
    </source>
</reference>
<keyword evidence="4" id="KW-1133">Transmembrane helix</keyword>
<dbReference type="AlphaFoldDB" id="A0A9D1T141"/>
<protein>
    <recommendedName>
        <fullName evidence="3">AMP nucleosidase</fullName>
        <ecNumber evidence="2">3.2.2.4</ecNumber>
    </recommendedName>
    <alternativeName>
        <fullName evidence="3">AMP nucleosidase</fullName>
    </alternativeName>
</protein>
<organism evidence="5 6">
    <name type="scientific">Candidatus Spyradosoma merdigallinarum</name>
    <dbReference type="NCBI Taxonomy" id="2840950"/>
    <lineage>
        <taxon>Bacteria</taxon>
        <taxon>Pseudomonadati</taxon>
        <taxon>Verrucomicrobiota</taxon>
        <taxon>Opitutia</taxon>
        <taxon>Opitutia incertae sedis</taxon>
        <taxon>Candidatus Spyradosoma</taxon>
    </lineage>
</organism>
<dbReference type="GO" id="GO:0005829">
    <property type="term" value="C:cytosol"/>
    <property type="evidence" value="ECO:0007669"/>
    <property type="project" value="TreeGrafter"/>
</dbReference>
<name>A0A9D1T141_9BACT</name>
<keyword evidence="4" id="KW-0812">Transmembrane</keyword>
<sequence>MKKEDTPKQEEERADARPPFRHVKAYENLDFLNSPVARTIRVHCEMLEPYYRLYPYSIRKTIVFFGSARTLPKADAEEALERERRKVAELPLTEAERKLRIAVAERNVANAHYYEEARKLARDLTQWSKEYFSKPGDRYYICSGGGPGIMEAANRGAFEAGGKSLGLGISLPFEQHPNPFITPELDFEFRYFFIRKYWFLYLAHALIAFPGGYGTMDELFEMLTLIQTRKTPKKIPIVLFGREFWEKLINFEVFVELGYISPEDLSLFRYFDKAEEAREYIIREVTTGMVEDEKIPGNIGSEDALHPHHLDLRRTHGGMRKNI</sequence>
<reference evidence="5" key="1">
    <citation type="submission" date="2020-10" db="EMBL/GenBank/DDBJ databases">
        <authorList>
            <person name="Gilroy R."/>
        </authorList>
    </citation>
    <scope>NUCLEOTIDE SEQUENCE</scope>
    <source>
        <strain evidence="5">10669</strain>
    </source>
</reference>
<evidence type="ECO:0000256" key="3">
    <source>
        <dbReference type="ARBA" id="ARBA00031983"/>
    </source>
</evidence>
<evidence type="ECO:0000256" key="4">
    <source>
        <dbReference type="SAM" id="Phobius"/>
    </source>
</evidence>
<evidence type="ECO:0000313" key="5">
    <source>
        <dbReference type="EMBL" id="HIV03732.1"/>
    </source>
</evidence>
<gene>
    <name evidence="5" type="ORF">IAC75_01085</name>
</gene>
<proteinExistence type="predicted"/>